<protein>
    <recommendedName>
        <fullName evidence="4">Tetracycline repressor TetR C-terminal domain-containing protein</fullName>
    </recommendedName>
</protein>
<dbReference type="GO" id="GO:0045892">
    <property type="term" value="P:negative regulation of DNA-templated transcription"/>
    <property type="evidence" value="ECO:0007669"/>
    <property type="project" value="InterPro"/>
</dbReference>
<keyword evidence="2" id="KW-0804">Transcription</keyword>
<gene>
    <name evidence="5" type="ORF">ETD86_04685</name>
</gene>
<evidence type="ECO:0000313" key="6">
    <source>
        <dbReference type="Proteomes" id="UP000309128"/>
    </source>
</evidence>
<dbReference type="Gene3D" id="1.10.357.10">
    <property type="entry name" value="Tetracycline Repressor, domain 2"/>
    <property type="match status" value="1"/>
</dbReference>
<dbReference type="RefSeq" id="WP_138664838.1">
    <property type="nucleotide sequence ID" value="NZ_VCKY01000010.1"/>
</dbReference>
<sequence>MRTARRLGSRLGAGATSLYRHVANKDELFELAVDEVYGQLALPAPDDPAAWRATVTEVAHGLRATILRHPWVAAKLGEAGLSYLGPNVLRRSEHLLAVLERGGFSPREADRAMNAVVAYVLGVATGGERGQLRPWPPAPPRRPRSPPPHDLPVVAERCDARGRCAKGMLIADLLALVAREPGDVRSG</sequence>
<organism evidence="5 6">
    <name type="scientific">Nonomuraea turkmeniaca</name>
    <dbReference type="NCBI Taxonomy" id="103838"/>
    <lineage>
        <taxon>Bacteria</taxon>
        <taxon>Bacillati</taxon>
        <taxon>Actinomycetota</taxon>
        <taxon>Actinomycetes</taxon>
        <taxon>Streptosporangiales</taxon>
        <taxon>Streptosporangiaceae</taxon>
        <taxon>Nonomuraea</taxon>
    </lineage>
</organism>
<accession>A0A5S4GEB1</accession>
<dbReference type="Pfam" id="PF02909">
    <property type="entry name" value="TetR_C_1"/>
    <property type="match status" value="1"/>
</dbReference>
<dbReference type="EMBL" id="VCKY01000010">
    <property type="protein sequence ID" value="TMR24430.1"/>
    <property type="molecule type" value="Genomic_DNA"/>
</dbReference>
<comment type="caution">
    <text evidence="5">The sequence shown here is derived from an EMBL/GenBank/DDBJ whole genome shotgun (WGS) entry which is preliminary data.</text>
</comment>
<evidence type="ECO:0000259" key="4">
    <source>
        <dbReference type="Pfam" id="PF02909"/>
    </source>
</evidence>
<name>A0A5S4GEB1_9ACTN</name>
<reference evidence="5 6" key="1">
    <citation type="submission" date="2019-05" db="EMBL/GenBank/DDBJ databases">
        <title>Draft genome sequence of Nonomuraea turkmeniaca DSM 43926.</title>
        <authorList>
            <person name="Saricaoglu S."/>
            <person name="Isik K."/>
        </authorList>
    </citation>
    <scope>NUCLEOTIDE SEQUENCE [LARGE SCALE GENOMIC DNA]</scope>
    <source>
        <strain evidence="5 6">DSM 43926</strain>
    </source>
</reference>
<feature type="compositionally biased region" description="Pro residues" evidence="3">
    <location>
        <begin position="134"/>
        <end position="150"/>
    </location>
</feature>
<dbReference type="InterPro" id="IPR036271">
    <property type="entry name" value="Tet_transcr_reg_TetR-rel_C_sf"/>
</dbReference>
<keyword evidence="6" id="KW-1185">Reference proteome</keyword>
<dbReference type="Proteomes" id="UP000309128">
    <property type="component" value="Unassembled WGS sequence"/>
</dbReference>
<dbReference type="InterPro" id="IPR004111">
    <property type="entry name" value="Repressor_TetR_C"/>
</dbReference>
<dbReference type="SUPFAM" id="SSF46689">
    <property type="entry name" value="Homeodomain-like"/>
    <property type="match status" value="1"/>
</dbReference>
<proteinExistence type="predicted"/>
<evidence type="ECO:0000256" key="2">
    <source>
        <dbReference type="ARBA" id="ARBA00023163"/>
    </source>
</evidence>
<feature type="region of interest" description="Disordered" evidence="3">
    <location>
        <begin position="130"/>
        <end position="151"/>
    </location>
</feature>
<dbReference type="AlphaFoldDB" id="A0A5S4GEB1"/>
<evidence type="ECO:0000313" key="5">
    <source>
        <dbReference type="EMBL" id="TMR24430.1"/>
    </source>
</evidence>
<keyword evidence="1" id="KW-0805">Transcription regulation</keyword>
<feature type="domain" description="Tetracycline repressor TetR C-terminal" evidence="4">
    <location>
        <begin position="45"/>
        <end position="129"/>
    </location>
</feature>
<dbReference type="SUPFAM" id="SSF48498">
    <property type="entry name" value="Tetracyclin repressor-like, C-terminal domain"/>
    <property type="match status" value="1"/>
</dbReference>
<evidence type="ECO:0000256" key="3">
    <source>
        <dbReference type="SAM" id="MobiDB-lite"/>
    </source>
</evidence>
<dbReference type="OrthoDB" id="3818006at2"/>
<evidence type="ECO:0000256" key="1">
    <source>
        <dbReference type="ARBA" id="ARBA00023015"/>
    </source>
</evidence>
<dbReference type="InterPro" id="IPR009057">
    <property type="entry name" value="Homeodomain-like_sf"/>
</dbReference>